<dbReference type="InterPro" id="IPR002052">
    <property type="entry name" value="DNA_methylase_N6_adenine_CS"/>
</dbReference>
<dbReference type="Pfam" id="PF23047">
    <property type="entry name" value="DUF7038"/>
    <property type="match status" value="1"/>
</dbReference>
<protein>
    <submittedName>
        <fullName evidence="3">Uncharacterized protein</fullName>
    </submittedName>
</protein>
<evidence type="ECO:0000313" key="4">
    <source>
        <dbReference type="Proteomes" id="UP000230233"/>
    </source>
</evidence>
<organism evidence="3 4">
    <name type="scientific">Caenorhabditis nigoni</name>
    <dbReference type="NCBI Taxonomy" id="1611254"/>
    <lineage>
        <taxon>Eukaryota</taxon>
        <taxon>Metazoa</taxon>
        <taxon>Ecdysozoa</taxon>
        <taxon>Nematoda</taxon>
        <taxon>Chromadorea</taxon>
        <taxon>Rhabditida</taxon>
        <taxon>Rhabditina</taxon>
        <taxon>Rhabditomorpha</taxon>
        <taxon>Rhabditoidea</taxon>
        <taxon>Rhabditidae</taxon>
        <taxon>Peloderinae</taxon>
        <taxon>Caenorhabditis</taxon>
    </lineage>
</organism>
<sequence length="320" mass="37814">MPKFLLAYNSETLIGLKEADPRIYYGRVVFDTSPKVGLYAATIATIPDKEALPAETFEKYRGKVWSPYFGFLDDPQNLFADKDPKVLHPVFVRFVEKEETDFEIFDFEPPYPFDIIKELLINPPWTEEEGMLPDRRLKRHPSELVQFHSLVPIPEELAVLEYGICVEVDVRNAFYNETSAKYAKKCHHIFTIQFGLIRCFHKAEFKMPFIYDHDLLEKRKNLKIGQGWETRTIRDDAYCWDEYLGKVRILEDVAMKLIQKVESYRSVIQKKYWTEATAMIATVKYRTDGREITEWNYSSQGLFVMTEMLEMRNFENTRIY</sequence>
<dbReference type="InterPro" id="IPR055466">
    <property type="entry name" value="DUF7038"/>
</dbReference>
<gene>
    <name evidence="3" type="ORF">B9Z55_027284</name>
</gene>
<evidence type="ECO:0000259" key="1">
    <source>
        <dbReference type="Pfam" id="PF23047"/>
    </source>
</evidence>
<accession>A0A2G5SHK3</accession>
<evidence type="ECO:0000313" key="3">
    <source>
        <dbReference type="EMBL" id="PIC14351.1"/>
    </source>
</evidence>
<comment type="caution">
    <text evidence="3">The sequence shown here is derived from an EMBL/GenBank/DDBJ whole genome shotgun (WGS) entry which is preliminary data.</text>
</comment>
<dbReference type="GO" id="GO:0003676">
    <property type="term" value="F:nucleic acid binding"/>
    <property type="evidence" value="ECO:0007669"/>
    <property type="project" value="InterPro"/>
</dbReference>
<proteinExistence type="predicted"/>
<dbReference type="GO" id="GO:0032259">
    <property type="term" value="P:methylation"/>
    <property type="evidence" value="ECO:0007669"/>
    <property type="project" value="InterPro"/>
</dbReference>
<dbReference type="Proteomes" id="UP000230233">
    <property type="component" value="Unassembled WGS sequence"/>
</dbReference>
<dbReference type="PROSITE" id="PS00092">
    <property type="entry name" value="N6_MTASE"/>
    <property type="match status" value="1"/>
</dbReference>
<name>A0A2G5SHK3_9PELO</name>
<keyword evidence="4" id="KW-1185">Reference proteome</keyword>
<evidence type="ECO:0000259" key="2">
    <source>
        <dbReference type="Pfam" id="PF23051"/>
    </source>
</evidence>
<dbReference type="Pfam" id="PF23051">
    <property type="entry name" value="DUF7040"/>
    <property type="match status" value="1"/>
</dbReference>
<dbReference type="EMBL" id="PDUG01000008">
    <property type="protein sequence ID" value="PIC14351.1"/>
    <property type="molecule type" value="Genomic_DNA"/>
</dbReference>
<dbReference type="AlphaFoldDB" id="A0A2G5SHK3"/>
<feature type="domain" description="DUF7038" evidence="1">
    <location>
        <begin position="38"/>
        <end position="128"/>
    </location>
</feature>
<reference evidence="4" key="1">
    <citation type="submission" date="2017-10" db="EMBL/GenBank/DDBJ databases">
        <title>Rapid genome shrinkage in a self-fertile nematode reveals novel sperm competition proteins.</title>
        <authorList>
            <person name="Yin D."/>
            <person name="Schwarz E.M."/>
            <person name="Thomas C.G."/>
            <person name="Felde R.L."/>
            <person name="Korf I.F."/>
            <person name="Cutter A.D."/>
            <person name="Schartner C.M."/>
            <person name="Ralston E.J."/>
            <person name="Meyer B.J."/>
            <person name="Haag E.S."/>
        </authorList>
    </citation>
    <scope>NUCLEOTIDE SEQUENCE [LARGE SCALE GENOMIC DNA]</scope>
    <source>
        <strain evidence="4">JU1422</strain>
    </source>
</reference>
<dbReference type="InterPro" id="IPR055468">
    <property type="entry name" value="DUF7040"/>
</dbReference>
<dbReference type="GO" id="GO:0008168">
    <property type="term" value="F:methyltransferase activity"/>
    <property type="evidence" value="ECO:0007669"/>
    <property type="project" value="InterPro"/>
</dbReference>
<feature type="domain" description="DUF7040" evidence="2">
    <location>
        <begin position="204"/>
        <end position="311"/>
    </location>
</feature>